<sequence length="120" mass="13597">MNKKIISLISMIFTLTACSSYWVSKGTPTIPASEAEDQCYEYAEGKFPVKNEISYSSTKDYSVGPNSCKEKKNTVCVINNTKTESEIIDVNKFSREKEINKCMEKKGWKTRTKILGFSIN</sequence>
<evidence type="ECO:0000256" key="1">
    <source>
        <dbReference type="SAM" id="SignalP"/>
    </source>
</evidence>
<feature type="signal peptide" evidence="1">
    <location>
        <begin position="1"/>
        <end position="19"/>
    </location>
</feature>
<keyword evidence="3" id="KW-1185">Reference proteome</keyword>
<name>A0ABS5STT1_9GAMM</name>
<accession>A0ABS5STT1</accession>
<dbReference type="Proteomes" id="UP000790096">
    <property type="component" value="Unassembled WGS sequence"/>
</dbReference>
<proteinExistence type="predicted"/>
<organism evidence="2 3">
    <name type="scientific">Rosenbergiella gaditana</name>
    <dbReference type="NCBI Taxonomy" id="2726987"/>
    <lineage>
        <taxon>Bacteria</taxon>
        <taxon>Pseudomonadati</taxon>
        <taxon>Pseudomonadota</taxon>
        <taxon>Gammaproteobacteria</taxon>
        <taxon>Enterobacterales</taxon>
        <taxon>Erwiniaceae</taxon>
        <taxon>Rosenbergiella</taxon>
    </lineage>
</organism>
<dbReference type="PROSITE" id="PS51257">
    <property type="entry name" value="PROKAR_LIPOPROTEIN"/>
    <property type="match status" value="1"/>
</dbReference>
<evidence type="ECO:0000313" key="2">
    <source>
        <dbReference type="EMBL" id="MBT0723457.1"/>
    </source>
</evidence>
<reference evidence="2 3" key="1">
    <citation type="submission" date="2020-04" db="EMBL/GenBank/DDBJ databases">
        <title>Genome sequencing of Rosenbergiella species.</title>
        <authorList>
            <person name="Alvarez-Perez S."/>
            <person name="Lievens B."/>
        </authorList>
    </citation>
    <scope>NUCLEOTIDE SEQUENCE [LARGE SCALE GENOMIC DNA]</scope>
    <source>
        <strain evidence="2 3">S61</strain>
    </source>
</reference>
<evidence type="ECO:0000313" key="3">
    <source>
        <dbReference type="Proteomes" id="UP000790096"/>
    </source>
</evidence>
<comment type="caution">
    <text evidence="2">The sequence shown here is derived from an EMBL/GenBank/DDBJ whole genome shotgun (WGS) entry which is preliminary data.</text>
</comment>
<evidence type="ECO:0008006" key="4">
    <source>
        <dbReference type="Google" id="ProtNLM"/>
    </source>
</evidence>
<feature type="chain" id="PRO_5047369257" description="Lipoprotein" evidence="1">
    <location>
        <begin position="20"/>
        <end position="120"/>
    </location>
</feature>
<keyword evidence="1" id="KW-0732">Signal</keyword>
<protein>
    <recommendedName>
        <fullName evidence="4">Lipoprotein</fullName>
    </recommendedName>
</protein>
<dbReference type="EMBL" id="JABBFR010000003">
    <property type="protein sequence ID" value="MBT0723457.1"/>
    <property type="molecule type" value="Genomic_DNA"/>
</dbReference>
<dbReference type="RefSeq" id="WP_214236169.1">
    <property type="nucleotide sequence ID" value="NZ_JABBFR010000003.1"/>
</dbReference>
<gene>
    <name evidence="2" type="ORF">HH682_03160</name>
</gene>